<evidence type="ECO:0000313" key="1">
    <source>
        <dbReference type="EMBL" id="MCW1924234.1"/>
    </source>
</evidence>
<keyword evidence="2" id="KW-1185">Reference proteome</keyword>
<name>A0ABT3GL31_9BACT</name>
<organism evidence="1 2">
    <name type="scientific">Luteolibacter arcticus</name>
    <dbReference type="NCBI Taxonomy" id="1581411"/>
    <lineage>
        <taxon>Bacteria</taxon>
        <taxon>Pseudomonadati</taxon>
        <taxon>Verrucomicrobiota</taxon>
        <taxon>Verrucomicrobiia</taxon>
        <taxon>Verrucomicrobiales</taxon>
        <taxon>Verrucomicrobiaceae</taxon>
        <taxon>Luteolibacter</taxon>
    </lineage>
</organism>
<gene>
    <name evidence="1" type="ORF">OKA05_16830</name>
</gene>
<proteinExistence type="predicted"/>
<dbReference type="EMBL" id="JAPDDT010000007">
    <property type="protein sequence ID" value="MCW1924234.1"/>
    <property type="molecule type" value="Genomic_DNA"/>
</dbReference>
<accession>A0ABT3GL31</accession>
<protein>
    <submittedName>
        <fullName evidence="1">Uncharacterized protein</fullName>
    </submittedName>
</protein>
<comment type="caution">
    <text evidence="1">The sequence shown here is derived from an EMBL/GenBank/DDBJ whole genome shotgun (WGS) entry which is preliminary data.</text>
</comment>
<dbReference type="Proteomes" id="UP001320876">
    <property type="component" value="Unassembled WGS sequence"/>
</dbReference>
<reference evidence="1 2" key="1">
    <citation type="submission" date="2022-10" db="EMBL/GenBank/DDBJ databases">
        <title>Luteolibacter arcticus strain CCTCC AB 2014275, whole genome shotgun sequencing project.</title>
        <authorList>
            <person name="Zhao G."/>
            <person name="Shen L."/>
        </authorList>
    </citation>
    <scope>NUCLEOTIDE SEQUENCE [LARGE SCALE GENOMIC DNA]</scope>
    <source>
        <strain evidence="1 2">CCTCC AB 2014275</strain>
    </source>
</reference>
<dbReference type="RefSeq" id="WP_264488342.1">
    <property type="nucleotide sequence ID" value="NZ_JAPDDT010000007.1"/>
</dbReference>
<sequence>MKLVAFAIALSIAIQMDAAAEPSKPLHPKYPVIEGNYRMTEDWSVTLDQKYNRRIEDGNLVIWRPGFTIWTIVWNAKEGETPEQRLKHLKEGISDKATDVTEEKEGKVLKLSYRLNEASDDKRQPAFYGFAVGPAGHVQISIYFDDAKELAKAQRIFKSLTPVEPKKEPAPKPGSPEK</sequence>
<evidence type="ECO:0000313" key="2">
    <source>
        <dbReference type="Proteomes" id="UP001320876"/>
    </source>
</evidence>